<accession>A0A382BUW3</accession>
<dbReference type="InterPro" id="IPR002052">
    <property type="entry name" value="DNA_methylase_N6_adenine_CS"/>
</dbReference>
<comment type="catalytic activity">
    <reaction evidence="5">
        <text>a 2'-deoxyadenosine in DNA + S-adenosyl-L-methionine = an N(6)-methyl-2'-deoxyadenosine in DNA + S-adenosyl-L-homocysteine + H(+)</text>
        <dbReference type="Rhea" id="RHEA:15197"/>
        <dbReference type="Rhea" id="RHEA-COMP:12418"/>
        <dbReference type="Rhea" id="RHEA-COMP:12419"/>
        <dbReference type="ChEBI" id="CHEBI:15378"/>
        <dbReference type="ChEBI" id="CHEBI:57856"/>
        <dbReference type="ChEBI" id="CHEBI:59789"/>
        <dbReference type="ChEBI" id="CHEBI:90615"/>
        <dbReference type="ChEBI" id="CHEBI:90616"/>
        <dbReference type="EC" id="2.1.1.72"/>
    </reaction>
</comment>
<dbReference type="GO" id="GO:0003676">
    <property type="term" value="F:nucleic acid binding"/>
    <property type="evidence" value="ECO:0007669"/>
    <property type="project" value="InterPro"/>
</dbReference>
<dbReference type="GO" id="GO:0009307">
    <property type="term" value="P:DNA restriction-modification system"/>
    <property type="evidence" value="ECO:0007669"/>
    <property type="project" value="InterPro"/>
</dbReference>
<organism evidence="6">
    <name type="scientific">marine metagenome</name>
    <dbReference type="NCBI Taxonomy" id="408172"/>
    <lineage>
        <taxon>unclassified sequences</taxon>
        <taxon>metagenomes</taxon>
        <taxon>ecological metagenomes</taxon>
    </lineage>
</organism>
<feature type="non-terminal residue" evidence="6">
    <location>
        <position position="1"/>
    </location>
</feature>
<keyword evidence="4" id="KW-0949">S-adenosyl-L-methionine</keyword>
<keyword evidence="3" id="KW-0808">Transferase</keyword>
<evidence type="ECO:0000256" key="1">
    <source>
        <dbReference type="ARBA" id="ARBA00011900"/>
    </source>
</evidence>
<dbReference type="EC" id="2.1.1.72" evidence="1"/>
<evidence type="ECO:0000256" key="2">
    <source>
        <dbReference type="ARBA" id="ARBA00022603"/>
    </source>
</evidence>
<dbReference type="SUPFAM" id="SSF53335">
    <property type="entry name" value="S-adenosyl-L-methionine-dependent methyltransferases"/>
    <property type="match status" value="1"/>
</dbReference>
<dbReference type="Gene3D" id="3.40.50.150">
    <property type="entry name" value="Vaccinia Virus protein VP39"/>
    <property type="match status" value="1"/>
</dbReference>
<protein>
    <recommendedName>
        <fullName evidence="1">site-specific DNA-methyltransferase (adenine-specific)</fullName>
        <ecNumber evidence="1">2.1.1.72</ecNumber>
    </recommendedName>
</protein>
<dbReference type="Pfam" id="PF02086">
    <property type="entry name" value="MethyltransfD12"/>
    <property type="match status" value="1"/>
</dbReference>
<evidence type="ECO:0000256" key="4">
    <source>
        <dbReference type="ARBA" id="ARBA00022691"/>
    </source>
</evidence>
<gene>
    <name evidence="6" type="ORF">METZ01_LOCUS169861</name>
</gene>
<reference evidence="6" key="1">
    <citation type="submission" date="2018-05" db="EMBL/GenBank/DDBJ databases">
        <authorList>
            <person name="Lanie J.A."/>
            <person name="Ng W.-L."/>
            <person name="Kazmierczak K.M."/>
            <person name="Andrzejewski T.M."/>
            <person name="Davidsen T.M."/>
            <person name="Wayne K.J."/>
            <person name="Tettelin H."/>
            <person name="Glass J.I."/>
            <person name="Rusch D."/>
            <person name="Podicherti R."/>
            <person name="Tsui H.-C.T."/>
            <person name="Winkler M.E."/>
        </authorList>
    </citation>
    <scope>NUCLEOTIDE SEQUENCE</scope>
</reference>
<evidence type="ECO:0000256" key="3">
    <source>
        <dbReference type="ARBA" id="ARBA00022679"/>
    </source>
</evidence>
<evidence type="ECO:0000313" key="6">
    <source>
        <dbReference type="EMBL" id="SVB17007.1"/>
    </source>
</evidence>
<dbReference type="EMBL" id="UINC01031253">
    <property type="protein sequence ID" value="SVB17007.1"/>
    <property type="molecule type" value="Genomic_DNA"/>
</dbReference>
<name>A0A382BUW3_9ZZZZ</name>
<dbReference type="InterPro" id="IPR012327">
    <property type="entry name" value="MeTrfase_D12"/>
</dbReference>
<dbReference type="PROSITE" id="PS00092">
    <property type="entry name" value="N6_MTASE"/>
    <property type="match status" value="1"/>
</dbReference>
<evidence type="ECO:0000256" key="5">
    <source>
        <dbReference type="ARBA" id="ARBA00047942"/>
    </source>
</evidence>
<dbReference type="GO" id="GO:0009007">
    <property type="term" value="F:site-specific DNA-methyltransferase (adenine-specific) activity"/>
    <property type="evidence" value="ECO:0007669"/>
    <property type="project" value="UniProtKB-EC"/>
</dbReference>
<dbReference type="InterPro" id="IPR029063">
    <property type="entry name" value="SAM-dependent_MTases_sf"/>
</dbReference>
<sequence>SKRRLVPVLDALFAASGSATALDLFTGTTRVAQAFKARGARVTAVDSARYAHLFAQCYVAIDAGSVDGGDLAAALAHLNGIPGEEGYVTEVFCRKARFFRPENGARIDAVRTALADDFGDSPLYPVLLTSLIEAADRVDSTTGQQMAYLKQWAPRANRDLELRAPDLLAGPGTAVHGDAVSLVRDGSLGSFDLAYLDPPYNRHRYTANYHVWETLVAWDAPEHYGVACKRVELLDESTRSAFNRKREMPGVLAEVVTGVDADVLVLSYNDESWLDRDDLEIMCAVRGDVRVLAFDQARYVGARIGIHGPDGSRVGEVSHTRNREYVVLAGDRARIGRMVAGMEAAAVEGLPG</sequence>
<dbReference type="AlphaFoldDB" id="A0A382BUW3"/>
<keyword evidence="2" id="KW-0489">Methyltransferase</keyword>
<proteinExistence type="predicted"/>
<dbReference type="GO" id="GO:0032259">
    <property type="term" value="P:methylation"/>
    <property type="evidence" value="ECO:0007669"/>
    <property type="project" value="UniProtKB-KW"/>
</dbReference>